<dbReference type="PRINTS" id="PR00046">
    <property type="entry name" value="SIGMA70FCT"/>
</dbReference>
<dbReference type="Pfam" id="PF04539">
    <property type="entry name" value="Sigma70_r3"/>
    <property type="match status" value="1"/>
</dbReference>
<dbReference type="PANTHER" id="PTHR30603">
    <property type="entry name" value="RNA POLYMERASE SIGMA FACTOR RPO"/>
    <property type="match status" value="1"/>
</dbReference>
<gene>
    <name evidence="3" type="ORF">METZ01_LOCUS323750</name>
</gene>
<evidence type="ECO:0000259" key="2">
    <source>
        <dbReference type="Pfam" id="PF04545"/>
    </source>
</evidence>
<dbReference type="GO" id="GO:0003700">
    <property type="term" value="F:DNA-binding transcription factor activity"/>
    <property type="evidence" value="ECO:0007669"/>
    <property type="project" value="InterPro"/>
</dbReference>
<evidence type="ECO:0008006" key="4">
    <source>
        <dbReference type="Google" id="ProtNLM"/>
    </source>
</evidence>
<dbReference type="Pfam" id="PF04545">
    <property type="entry name" value="Sigma70_r4"/>
    <property type="match status" value="1"/>
</dbReference>
<evidence type="ECO:0000259" key="1">
    <source>
        <dbReference type="Pfam" id="PF04539"/>
    </source>
</evidence>
<reference evidence="3" key="1">
    <citation type="submission" date="2018-05" db="EMBL/GenBank/DDBJ databases">
        <authorList>
            <person name="Lanie J.A."/>
            <person name="Ng W.-L."/>
            <person name="Kazmierczak K.M."/>
            <person name="Andrzejewski T.M."/>
            <person name="Davidsen T.M."/>
            <person name="Wayne K.J."/>
            <person name="Tettelin H."/>
            <person name="Glass J.I."/>
            <person name="Rusch D."/>
            <person name="Podicherti R."/>
            <person name="Tsui H.-C.T."/>
            <person name="Winkler M.E."/>
        </authorList>
    </citation>
    <scope>NUCLEOTIDE SEQUENCE</scope>
</reference>
<dbReference type="PANTHER" id="PTHR30603:SF47">
    <property type="entry name" value="RNA POLYMERASE SIGMA FACTOR SIGD, CHLOROPLASTIC"/>
    <property type="match status" value="1"/>
</dbReference>
<organism evidence="3">
    <name type="scientific">marine metagenome</name>
    <dbReference type="NCBI Taxonomy" id="408172"/>
    <lineage>
        <taxon>unclassified sequences</taxon>
        <taxon>metagenomes</taxon>
        <taxon>ecological metagenomes</taxon>
    </lineage>
</organism>
<dbReference type="InterPro" id="IPR007624">
    <property type="entry name" value="RNA_pol_sigma70_r3"/>
</dbReference>
<dbReference type="AlphaFoldDB" id="A0A382PCD2"/>
<feature type="domain" description="RNA polymerase sigma-70 region 3" evidence="1">
    <location>
        <begin position="1"/>
        <end position="52"/>
    </location>
</feature>
<dbReference type="CDD" id="cd06171">
    <property type="entry name" value="Sigma70_r4"/>
    <property type="match status" value="1"/>
</dbReference>
<dbReference type="InterPro" id="IPR036388">
    <property type="entry name" value="WH-like_DNA-bd_sf"/>
</dbReference>
<feature type="domain" description="RNA polymerase sigma-70 region 4" evidence="2">
    <location>
        <begin position="72"/>
        <end position="124"/>
    </location>
</feature>
<dbReference type="GO" id="GO:0006352">
    <property type="term" value="P:DNA-templated transcription initiation"/>
    <property type="evidence" value="ECO:0007669"/>
    <property type="project" value="InterPro"/>
</dbReference>
<dbReference type="InterPro" id="IPR050239">
    <property type="entry name" value="Sigma-70_RNA_pol_init_factors"/>
</dbReference>
<accession>A0A382PCD2</accession>
<dbReference type="EMBL" id="UINC01106320">
    <property type="protein sequence ID" value="SVC70896.1"/>
    <property type="molecule type" value="Genomic_DNA"/>
</dbReference>
<evidence type="ECO:0000313" key="3">
    <source>
        <dbReference type="EMBL" id="SVC70896.1"/>
    </source>
</evidence>
<dbReference type="InterPro" id="IPR007630">
    <property type="entry name" value="RNA_pol_sigma70_r4"/>
</dbReference>
<proteinExistence type="predicted"/>
<dbReference type="Gene3D" id="1.10.10.10">
    <property type="entry name" value="Winged helix-like DNA-binding domain superfamily/Winged helix DNA-binding domain"/>
    <property type="match status" value="2"/>
</dbReference>
<dbReference type="SUPFAM" id="SSF88659">
    <property type="entry name" value="Sigma3 and sigma4 domains of RNA polymerase sigma factors"/>
    <property type="match status" value="2"/>
</dbReference>
<dbReference type="InterPro" id="IPR000943">
    <property type="entry name" value="RNA_pol_sigma70"/>
</dbReference>
<dbReference type="NCBIfam" id="TIGR02937">
    <property type="entry name" value="sigma70-ECF"/>
    <property type="match status" value="1"/>
</dbReference>
<name>A0A382PCD2_9ZZZZ</name>
<protein>
    <recommendedName>
        <fullName evidence="4">RNA polymerase sigma-70 region 4 domain-containing protein</fullName>
    </recommendedName>
</protein>
<dbReference type="InterPro" id="IPR013324">
    <property type="entry name" value="RNA_pol_sigma_r3/r4-like"/>
</dbReference>
<dbReference type="InterPro" id="IPR014284">
    <property type="entry name" value="RNA_pol_sigma-70_dom"/>
</dbReference>
<sequence length="137" mass="15438">RAPTPEEIAVSADISLERARSAIELSQNDLSLDAPLSGEDGDDTMQALLAMDGPGLDESFDQDALFRALHECMDHLDEREQLILRAYYGLQQVQPMTLEQIGEVLGLTRERIRQLRDRALERVRVEYGELLLELSSN</sequence>
<feature type="non-terminal residue" evidence="3">
    <location>
        <position position="1"/>
    </location>
</feature>